<dbReference type="GO" id="GO:0030154">
    <property type="term" value="P:cell differentiation"/>
    <property type="evidence" value="ECO:0007669"/>
    <property type="project" value="TreeGrafter"/>
</dbReference>
<sequence>MAGGRRFLCLFMLCSVSLFSGAYAHQADGDDGSKPDAASAEQPGTEYRLRGRKLASPTIDDKMNLKSGNHGVRTVTSSNMDVSVNVRVFKRCEEESRGREGEARSVECKQSFDGRFSHEEVDGATFVAFNADYNAPRHHPPKNN</sequence>
<dbReference type="GO" id="GO:0010628">
    <property type="term" value="P:positive regulation of gene expression"/>
    <property type="evidence" value="ECO:0007669"/>
    <property type="project" value="TreeGrafter"/>
</dbReference>
<accession>A0A2I0K7B0</accession>
<comment type="caution">
    <text evidence="1">The sequence shown here is derived from an EMBL/GenBank/DDBJ whole genome shotgun (WGS) entry which is preliminary data.</text>
</comment>
<evidence type="ECO:0000313" key="1">
    <source>
        <dbReference type="EMBL" id="PKI64438.1"/>
    </source>
</evidence>
<dbReference type="GO" id="GO:0010082">
    <property type="term" value="P:regulation of root meristem growth"/>
    <property type="evidence" value="ECO:0007669"/>
    <property type="project" value="InterPro"/>
</dbReference>
<protein>
    <submittedName>
        <fullName evidence="1">Uncharacterized protein</fullName>
    </submittedName>
</protein>
<organism evidence="1 2">
    <name type="scientific">Punica granatum</name>
    <name type="common">Pomegranate</name>
    <dbReference type="NCBI Taxonomy" id="22663"/>
    <lineage>
        <taxon>Eukaryota</taxon>
        <taxon>Viridiplantae</taxon>
        <taxon>Streptophyta</taxon>
        <taxon>Embryophyta</taxon>
        <taxon>Tracheophyta</taxon>
        <taxon>Spermatophyta</taxon>
        <taxon>Magnoliopsida</taxon>
        <taxon>eudicotyledons</taxon>
        <taxon>Gunneridae</taxon>
        <taxon>Pentapetalae</taxon>
        <taxon>rosids</taxon>
        <taxon>malvids</taxon>
        <taxon>Myrtales</taxon>
        <taxon>Lythraceae</taxon>
        <taxon>Punica</taxon>
    </lineage>
</organism>
<dbReference type="GO" id="GO:0008083">
    <property type="term" value="F:growth factor activity"/>
    <property type="evidence" value="ECO:0007669"/>
    <property type="project" value="InterPro"/>
</dbReference>
<reference evidence="1 2" key="1">
    <citation type="submission" date="2017-11" db="EMBL/GenBank/DDBJ databases">
        <title>De-novo sequencing of pomegranate (Punica granatum L.) genome.</title>
        <authorList>
            <person name="Akparov Z."/>
            <person name="Amiraslanov A."/>
            <person name="Hajiyeva S."/>
            <person name="Abbasov M."/>
            <person name="Kaur K."/>
            <person name="Hamwieh A."/>
            <person name="Solovyev V."/>
            <person name="Salamov A."/>
            <person name="Braich B."/>
            <person name="Kosarev P."/>
            <person name="Mahmoud A."/>
            <person name="Hajiyev E."/>
            <person name="Babayeva S."/>
            <person name="Izzatullayeva V."/>
            <person name="Mammadov A."/>
            <person name="Mammadov A."/>
            <person name="Sharifova S."/>
            <person name="Ojaghi J."/>
            <person name="Eynullazada K."/>
            <person name="Bayramov B."/>
            <person name="Abdulazimova A."/>
            <person name="Shahmuradov I."/>
        </authorList>
    </citation>
    <scope>NUCLEOTIDE SEQUENCE [LARGE SCALE GENOMIC DNA]</scope>
    <source>
        <strain evidence="2">cv. AG2017</strain>
        <tissue evidence="1">Leaf</tissue>
    </source>
</reference>
<proteinExistence type="predicted"/>
<keyword evidence="2" id="KW-1185">Reference proteome</keyword>
<dbReference type="Proteomes" id="UP000233551">
    <property type="component" value="Unassembled WGS sequence"/>
</dbReference>
<name>A0A2I0K7B0_PUNGR</name>
<dbReference type="GO" id="GO:0005615">
    <property type="term" value="C:extracellular space"/>
    <property type="evidence" value="ECO:0007669"/>
    <property type="project" value="TreeGrafter"/>
</dbReference>
<dbReference type="AlphaFoldDB" id="A0A2I0K7B0"/>
<dbReference type="PANTHER" id="PTHR36313">
    <property type="entry name" value="ROOT MERISTEM GROWTH FACTOR 2"/>
    <property type="match status" value="1"/>
</dbReference>
<dbReference type="GeneID" id="116210858"/>
<evidence type="ECO:0000313" key="2">
    <source>
        <dbReference type="Proteomes" id="UP000233551"/>
    </source>
</evidence>
<dbReference type="PANTHER" id="PTHR36313:SF1">
    <property type="entry name" value="PROTEIN GOLVEN 11-RELATED"/>
    <property type="match status" value="1"/>
</dbReference>
<dbReference type="InterPro" id="IPR038804">
    <property type="entry name" value="RGF3"/>
</dbReference>
<dbReference type="OrthoDB" id="994020at2759"/>
<gene>
    <name evidence="1" type="ORF">CRG98_015163</name>
</gene>
<dbReference type="EMBL" id="PGOL01000818">
    <property type="protein sequence ID" value="PKI64438.1"/>
    <property type="molecule type" value="Genomic_DNA"/>
</dbReference>
<dbReference type="GO" id="GO:0008284">
    <property type="term" value="P:positive regulation of cell population proliferation"/>
    <property type="evidence" value="ECO:0007669"/>
    <property type="project" value="TreeGrafter"/>
</dbReference>